<reference evidence="2 3" key="1">
    <citation type="submission" date="2019-02" db="EMBL/GenBank/DDBJ databases">
        <title>Deep-cultivation of Planctomycetes and their phenomic and genomic characterization uncovers novel biology.</title>
        <authorList>
            <person name="Wiegand S."/>
            <person name="Jogler M."/>
            <person name="Boedeker C."/>
            <person name="Pinto D."/>
            <person name="Vollmers J."/>
            <person name="Rivas-Marin E."/>
            <person name="Kohn T."/>
            <person name="Peeters S.H."/>
            <person name="Heuer A."/>
            <person name="Rast P."/>
            <person name="Oberbeckmann S."/>
            <person name="Bunk B."/>
            <person name="Jeske O."/>
            <person name="Meyerdierks A."/>
            <person name="Storesund J.E."/>
            <person name="Kallscheuer N."/>
            <person name="Luecker S."/>
            <person name="Lage O.M."/>
            <person name="Pohl T."/>
            <person name="Merkel B.J."/>
            <person name="Hornburger P."/>
            <person name="Mueller R.-W."/>
            <person name="Bruemmer F."/>
            <person name="Labrenz M."/>
            <person name="Spormann A.M."/>
            <person name="Op den Camp H."/>
            <person name="Overmann J."/>
            <person name="Amann R."/>
            <person name="Jetten M.S.M."/>
            <person name="Mascher T."/>
            <person name="Medema M.H."/>
            <person name="Devos D.P."/>
            <person name="Kaster A.-K."/>
            <person name="Ovreas L."/>
            <person name="Rohde M."/>
            <person name="Galperin M.Y."/>
            <person name="Jogler C."/>
        </authorList>
    </citation>
    <scope>NUCLEOTIDE SEQUENCE [LARGE SCALE GENOMIC DNA]</scope>
    <source>
        <strain evidence="2 3">Mal48</strain>
    </source>
</reference>
<keyword evidence="1" id="KW-0732">Signal</keyword>
<evidence type="ECO:0000256" key="1">
    <source>
        <dbReference type="SAM" id="SignalP"/>
    </source>
</evidence>
<dbReference type="KEGG" id="tpol:Mal48_28440"/>
<organism evidence="2 3">
    <name type="scientific">Thalassoglobus polymorphus</name>
    <dbReference type="NCBI Taxonomy" id="2527994"/>
    <lineage>
        <taxon>Bacteria</taxon>
        <taxon>Pseudomonadati</taxon>
        <taxon>Planctomycetota</taxon>
        <taxon>Planctomycetia</taxon>
        <taxon>Planctomycetales</taxon>
        <taxon>Planctomycetaceae</taxon>
        <taxon>Thalassoglobus</taxon>
    </lineage>
</organism>
<dbReference type="AlphaFoldDB" id="A0A517QPP3"/>
<dbReference type="EMBL" id="CP036267">
    <property type="protein sequence ID" value="QDT33591.1"/>
    <property type="molecule type" value="Genomic_DNA"/>
</dbReference>
<dbReference type="OrthoDB" id="248327at2"/>
<accession>A0A517QPP3</accession>
<feature type="signal peptide" evidence="1">
    <location>
        <begin position="1"/>
        <end position="25"/>
    </location>
</feature>
<dbReference type="Proteomes" id="UP000315724">
    <property type="component" value="Chromosome"/>
</dbReference>
<feature type="chain" id="PRO_5022115110" evidence="1">
    <location>
        <begin position="26"/>
        <end position="346"/>
    </location>
</feature>
<evidence type="ECO:0000313" key="3">
    <source>
        <dbReference type="Proteomes" id="UP000315724"/>
    </source>
</evidence>
<sequence precursor="true">MNVQRLLICTVASAFLIGSVSESQAARIEADPSKKYELTKNRGPWMVSVATFHTTDPKGVTKSGKSPEEAAHELILELRKKGMPAYVYIHDPEQERVTVTDRVGREEVRKNLRRVRTVLVLAGNYNDINDKLAQDSLKWVKKLNPKCLQQGVKFSPTKARPTPLSGAFLTINPMLSPDEISRSTSDPLLVKLNSGENYSLSENQGEYTLVVARFYGKQKVVGKDTSGITDFLKDNDLDNAGRASRELVAVLRGNFDKQNIYNNLDAYIWHDRHESIVTVGAFSSPNDPAIAKFKKIFGPRLETFPDGTTKYQPAYFGLEGFGKRQDEDRLWLFEPNLQLIRVPRLK</sequence>
<dbReference type="RefSeq" id="WP_145200111.1">
    <property type="nucleotide sequence ID" value="NZ_CP036267.1"/>
</dbReference>
<keyword evidence="3" id="KW-1185">Reference proteome</keyword>
<gene>
    <name evidence="2" type="ORF">Mal48_28440</name>
</gene>
<proteinExistence type="predicted"/>
<protein>
    <submittedName>
        <fullName evidence="2">Uncharacterized protein</fullName>
    </submittedName>
</protein>
<evidence type="ECO:0000313" key="2">
    <source>
        <dbReference type="EMBL" id="QDT33591.1"/>
    </source>
</evidence>
<name>A0A517QPP3_9PLAN</name>